<proteinExistence type="predicted"/>
<evidence type="ECO:0000313" key="3">
    <source>
        <dbReference type="EMBL" id="MDV6283578.1"/>
    </source>
</evidence>
<evidence type="ECO:0008006" key="5">
    <source>
        <dbReference type="Google" id="ProtNLM"/>
    </source>
</evidence>
<reference evidence="3 4" key="1">
    <citation type="submission" date="2023-10" db="EMBL/GenBank/DDBJ databases">
        <title>Development of a sustainable strategy for remediation of hydrocarbon-contaminated territories based on the waste exchange concept.</title>
        <authorList>
            <person name="Krivoruchko A."/>
        </authorList>
    </citation>
    <scope>NUCLEOTIDE SEQUENCE [LARGE SCALE GENOMIC DNA]</scope>
    <source>
        <strain evidence="3 4">IEGM 60</strain>
    </source>
</reference>
<feature type="compositionally biased region" description="Polar residues" evidence="1">
    <location>
        <begin position="80"/>
        <end position="95"/>
    </location>
</feature>
<organism evidence="3 4">
    <name type="scientific">Rhodococcus jostii</name>
    <dbReference type="NCBI Taxonomy" id="132919"/>
    <lineage>
        <taxon>Bacteria</taxon>
        <taxon>Bacillati</taxon>
        <taxon>Actinomycetota</taxon>
        <taxon>Actinomycetes</taxon>
        <taxon>Mycobacteriales</taxon>
        <taxon>Nocardiaceae</taxon>
        <taxon>Rhodococcus</taxon>
    </lineage>
</organism>
<dbReference type="Proteomes" id="UP001185737">
    <property type="component" value="Unassembled WGS sequence"/>
</dbReference>
<dbReference type="EMBL" id="JAWLKA010000014">
    <property type="protein sequence ID" value="MDV6283578.1"/>
    <property type="molecule type" value="Genomic_DNA"/>
</dbReference>
<comment type="caution">
    <text evidence="3">The sequence shown here is derived from an EMBL/GenBank/DDBJ whole genome shotgun (WGS) entry which is preliminary data.</text>
</comment>
<sequence length="95" mass="9795">MRKTVLFAVFVTAVVSVASVFAAAVGPGHGDGPDPENEVVDSQEPVIGEGRPATTEDFWRDATEGQDLSRPPAVAPGGSAITNATAHGTFTQDDE</sequence>
<evidence type="ECO:0000256" key="2">
    <source>
        <dbReference type="SAM" id="SignalP"/>
    </source>
</evidence>
<feature type="chain" id="PRO_5045175281" description="Secreted protein" evidence="2">
    <location>
        <begin position="23"/>
        <end position="95"/>
    </location>
</feature>
<name>A0ABU4CJD3_RHOJO</name>
<keyword evidence="4" id="KW-1185">Reference proteome</keyword>
<feature type="region of interest" description="Disordered" evidence="1">
    <location>
        <begin position="26"/>
        <end position="95"/>
    </location>
</feature>
<protein>
    <recommendedName>
        <fullName evidence="5">Secreted protein</fullName>
    </recommendedName>
</protein>
<accession>A0ABU4CJD3</accession>
<evidence type="ECO:0000313" key="4">
    <source>
        <dbReference type="Proteomes" id="UP001185737"/>
    </source>
</evidence>
<evidence type="ECO:0000256" key="1">
    <source>
        <dbReference type="SAM" id="MobiDB-lite"/>
    </source>
</evidence>
<dbReference type="RefSeq" id="WP_283334053.1">
    <property type="nucleotide sequence ID" value="NZ_JAWLKA010000014.1"/>
</dbReference>
<feature type="signal peptide" evidence="2">
    <location>
        <begin position="1"/>
        <end position="22"/>
    </location>
</feature>
<keyword evidence="2" id="KW-0732">Signal</keyword>
<gene>
    <name evidence="3" type="ORF">R3Q59_24070</name>
</gene>